<dbReference type="eggNOG" id="COG1409">
    <property type="taxonomic scope" value="Bacteria"/>
</dbReference>
<dbReference type="AlphaFoldDB" id="B8CJ50"/>
<evidence type="ECO:0000256" key="4">
    <source>
        <dbReference type="ARBA" id="ARBA00025742"/>
    </source>
</evidence>
<reference evidence="7 8" key="1">
    <citation type="journal article" date="2008" name="PLoS ONE">
        <title>Environmental adaptation: genomic analysis of the piezotolerant and psychrotolerant deep-sea iron reducing bacterium Shewanella piezotolerans WP3.</title>
        <authorList>
            <person name="Wang F."/>
            <person name="Wang J."/>
            <person name="Jian H."/>
            <person name="Zhang B."/>
            <person name="Li S."/>
            <person name="Wang F."/>
            <person name="Zeng X."/>
            <person name="Gao L."/>
            <person name="Bartlett D.H."/>
            <person name="Yu J."/>
            <person name="Hu S."/>
            <person name="Xiao X."/>
        </authorList>
    </citation>
    <scope>NUCLEOTIDE SEQUENCE [LARGE SCALE GENOMIC DNA]</scope>
    <source>
        <strain evidence="8">WP3 / JCM 13877</strain>
    </source>
</reference>
<dbReference type="GO" id="GO:0046872">
    <property type="term" value="F:metal ion binding"/>
    <property type="evidence" value="ECO:0007669"/>
    <property type="project" value="UniProtKB-KW"/>
</dbReference>
<evidence type="ECO:0000259" key="5">
    <source>
        <dbReference type="Pfam" id="PF00149"/>
    </source>
</evidence>
<proteinExistence type="inferred from homology"/>
<evidence type="ECO:0000256" key="3">
    <source>
        <dbReference type="ARBA" id="ARBA00023004"/>
    </source>
</evidence>
<dbReference type="KEGG" id="swp:swp_1009"/>
<dbReference type="HOGENOM" id="CLU_697996_0_0_6"/>
<comment type="similarity">
    <text evidence="4">Belongs to the cyclic nucleotide phosphodiesterase class-III family.</text>
</comment>
<dbReference type="PANTHER" id="PTHR42988:SF2">
    <property type="entry name" value="CYCLIC NUCLEOTIDE PHOSPHODIESTERASE CBUA0032-RELATED"/>
    <property type="match status" value="1"/>
</dbReference>
<dbReference type="InterPro" id="IPR004843">
    <property type="entry name" value="Calcineurin-like_PHP"/>
</dbReference>
<feature type="domain" description="Calcineurin-like phosphoesterase" evidence="5">
    <location>
        <begin position="5"/>
        <end position="240"/>
    </location>
</feature>
<dbReference type="InterPro" id="IPR057846">
    <property type="entry name" value="wHTH-Calcineurin_assc"/>
</dbReference>
<evidence type="ECO:0000256" key="2">
    <source>
        <dbReference type="ARBA" id="ARBA00022801"/>
    </source>
</evidence>
<protein>
    <submittedName>
        <fullName evidence="7">Uncharacterized protein</fullName>
    </submittedName>
</protein>
<dbReference type="Pfam" id="PF00149">
    <property type="entry name" value="Metallophos"/>
    <property type="match status" value="1"/>
</dbReference>
<evidence type="ECO:0000313" key="8">
    <source>
        <dbReference type="Proteomes" id="UP000000753"/>
    </source>
</evidence>
<evidence type="ECO:0000313" key="7">
    <source>
        <dbReference type="EMBL" id="ACJ27812.1"/>
    </source>
</evidence>
<organism evidence="7 8">
    <name type="scientific">Shewanella piezotolerans (strain WP3 / JCM 13877)</name>
    <dbReference type="NCBI Taxonomy" id="225849"/>
    <lineage>
        <taxon>Bacteria</taxon>
        <taxon>Pseudomonadati</taxon>
        <taxon>Pseudomonadota</taxon>
        <taxon>Gammaproteobacteria</taxon>
        <taxon>Alteromonadales</taxon>
        <taxon>Shewanellaceae</taxon>
        <taxon>Shewanella</taxon>
    </lineage>
</organism>
<keyword evidence="2" id="KW-0378">Hydrolase</keyword>
<dbReference type="InterPro" id="IPR029052">
    <property type="entry name" value="Metallo-depent_PP-like"/>
</dbReference>
<sequence length="397" mass="45048">MKTVNFLVISDLHAGLSQDSASDTKLILRDKHNVFGDRLINYIKGLDEHIDYLVCTGDIGNQGCNKSFQAGWEYVNKMAQELSIQDILCVPGNHDHQSRPPQDDKYGFSPKHELQFIQPSFPFSCFNKNTHFWAWNWELTSTDTFNVVSINSSAYHGYGSEYKHGRIALEITDQIKQKLISGKVDRKPFNVLLTHHHPKKMDFVDSKYDSQAMEGADYLLRALEAADLGPWLIIHGHKHYAQIGYANSQIQGSQLILSAGSLSAVLYEAIEHRTSNQFYLLSVEPDKSEYLGKVVGKFRTYEANKLHEWQPSKSNNLPANGGFGSTHTPDQVVNDLKKLINEDNPFLEGDELNQFKEKIEHFTPDEICRLNSRLESNMFSVTRCSDNHIVEVGLGNE</sequence>
<evidence type="ECO:0000256" key="1">
    <source>
        <dbReference type="ARBA" id="ARBA00022723"/>
    </source>
</evidence>
<dbReference type="GO" id="GO:0016787">
    <property type="term" value="F:hydrolase activity"/>
    <property type="evidence" value="ECO:0007669"/>
    <property type="project" value="UniProtKB-KW"/>
</dbReference>
<name>B8CJ50_SHEPW</name>
<dbReference type="CDD" id="cd00838">
    <property type="entry name" value="MPP_superfamily"/>
    <property type="match status" value="1"/>
</dbReference>
<keyword evidence="3" id="KW-0408">Iron</keyword>
<dbReference type="Gene3D" id="3.60.21.10">
    <property type="match status" value="1"/>
</dbReference>
<keyword evidence="1" id="KW-0479">Metal-binding</keyword>
<evidence type="ECO:0000259" key="6">
    <source>
        <dbReference type="Pfam" id="PF24408"/>
    </source>
</evidence>
<dbReference type="SUPFAM" id="SSF56300">
    <property type="entry name" value="Metallo-dependent phosphatases"/>
    <property type="match status" value="1"/>
</dbReference>
<accession>B8CJ50</accession>
<gene>
    <name evidence="7" type="ordered locus">swp_1009</name>
</gene>
<dbReference type="RefSeq" id="WP_020911190.1">
    <property type="nucleotide sequence ID" value="NC_011566.1"/>
</dbReference>
<dbReference type="OrthoDB" id="9785415at2"/>
<dbReference type="STRING" id="225849.swp_1009"/>
<dbReference type="EMBL" id="CP000472">
    <property type="protein sequence ID" value="ACJ27812.1"/>
    <property type="molecule type" value="Genomic_DNA"/>
</dbReference>
<keyword evidence="8" id="KW-1185">Reference proteome</keyword>
<dbReference type="InterPro" id="IPR050884">
    <property type="entry name" value="CNP_phosphodiesterase-III"/>
</dbReference>
<dbReference type="Proteomes" id="UP000000753">
    <property type="component" value="Chromosome"/>
</dbReference>
<dbReference type="PANTHER" id="PTHR42988">
    <property type="entry name" value="PHOSPHOHYDROLASE"/>
    <property type="match status" value="1"/>
</dbReference>
<feature type="domain" description="Calcineurin" evidence="6">
    <location>
        <begin position="322"/>
        <end position="376"/>
    </location>
</feature>
<dbReference type="Pfam" id="PF24408">
    <property type="entry name" value="wHTH-Calcineurin_assc"/>
    <property type="match status" value="1"/>
</dbReference>